<dbReference type="Pfam" id="PF19300">
    <property type="entry name" value="BPD_transp_1_N"/>
    <property type="match status" value="1"/>
</dbReference>
<evidence type="ECO:0000256" key="2">
    <source>
        <dbReference type="ARBA" id="ARBA00022448"/>
    </source>
</evidence>
<dbReference type="Proteomes" id="UP000595847">
    <property type="component" value="Chromosome"/>
</dbReference>
<comment type="subcellular location">
    <subcellularLocation>
        <location evidence="1 7">Cell membrane</location>
        <topology evidence="1 7">Multi-pass membrane protein</topology>
    </subcellularLocation>
</comment>
<evidence type="ECO:0000256" key="5">
    <source>
        <dbReference type="ARBA" id="ARBA00022989"/>
    </source>
</evidence>
<evidence type="ECO:0000313" key="10">
    <source>
        <dbReference type="EMBL" id="QUO43327.1"/>
    </source>
</evidence>
<dbReference type="PANTHER" id="PTHR43163">
    <property type="entry name" value="DIPEPTIDE TRANSPORT SYSTEM PERMEASE PROTEIN DPPB-RELATED"/>
    <property type="match status" value="1"/>
</dbReference>
<dbReference type="RefSeq" id="WP_198829802.1">
    <property type="nucleotide sequence ID" value="NZ_CP066308.1"/>
</dbReference>
<evidence type="ECO:0000259" key="8">
    <source>
        <dbReference type="PROSITE" id="PS50928"/>
    </source>
</evidence>
<name>A0A7T5EPD3_9BACL</name>
<feature type="transmembrane region" description="Helical" evidence="7">
    <location>
        <begin position="244"/>
        <end position="269"/>
    </location>
</feature>
<comment type="similarity">
    <text evidence="7">Belongs to the binding-protein-dependent transport system permease family.</text>
</comment>
<protein>
    <submittedName>
        <fullName evidence="9">ABC transporter permease</fullName>
    </submittedName>
</protein>
<keyword evidence="2 7" id="KW-0813">Transport</keyword>
<dbReference type="CDD" id="cd06261">
    <property type="entry name" value="TM_PBP2"/>
    <property type="match status" value="1"/>
</dbReference>
<evidence type="ECO:0000256" key="7">
    <source>
        <dbReference type="RuleBase" id="RU363032"/>
    </source>
</evidence>
<dbReference type="InterPro" id="IPR045621">
    <property type="entry name" value="BPD_transp_1_N"/>
</dbReference>
<keyword evidence="11" id="KW-1185">Reference proteome</keyword>
<dbReference type="InterPro" id="IPR035906">
    <property type="entry name" value="MetI-like_sf"/>
</dbReference>
<evidence type="ECO:0000256" key="6">
    <source>
        <dbReference type="ARBA" id="ARBA00023136"/>
    </source>
</evidence>
<feature type="transmembrane region" description="Helical" evidence="7">
    <location>
        <begin position="189"/>
        <end position="208"/>
    </location>
</feature>
<feature type="transmembrane region" description="Helical" evidence="7">
    <location>
        <begin position="289"/>
        <end position="312"/>
    </location>
</feature>
<dbReference type="Gene3D" id="1.10.3720.10">
    <property type="entry name" value="MetI-like"/>
    <property type="match status" value="1"/>
</dbReference>
<accession>A0A7T5EPD3</accession>
<dbReference type="SUPFAM" id="SSF161098">
    <property type="entry name" value="MetI-like"/>
    <property type="match status" value="1"/>
</dbReference>
<feature type="transmembrane region" description="Helical" evidence="7">
    <location>
        <begin position="136"/>
        <end position="158"/>
    </location>
</feature>
<evidence type="ECO:0000313" key="11">
    <source>
        <dbReference type="Proteomes" id="UP000677234"/>
    </source>
</evidence>
<keyword evidence="6 7" id="KW-0472">Membrane</keyword>
<dbReference type="EMBL" id="CP073708">
    <property type="protein sequence ID" value="QUO43327.1"/>
    <property type="molecule type" value="Genomic_DNA"/>
</dbReference>
<organism evidence="9">
    <name type="scientific">Brevibacillus composti</name>
    <dbReference type="NCBI Taxonomy" id="2796470"/>
    <lineage>
        <taxon>Bacteria</taxon>
        <taxon>Bacillati</taxon>
        <taxon>Bacillota</taxon>
        <taxon>Bacilli</taxon>
        <taxon>Bacillales</taxon>
        <taxon>Paenibacillaceae</taxon>
        <taxon>Brevibacillus</taxon>
    </lineage>
</organism>
<dbReference type="GO" id="GO:0055085">
    <property type="term" value="P:transmembrane transport"/>
    <property type="evidence" value="ECO:0007669"/>
    <property type="project" value="InterPro"/>
</dbReference>
<sequence length="322" mass="35978">MKQLLIRRLLQSIPTLIGASILVFLVFTLAPGDFVTSMSGADPNMTQERIDEIRALHGLDQPLYKQYLTWMGNLVTGNFGESVLHRQPVTSVIETFMWNSFLIAIIVLIIQWTIASVVGIFAALKQYSLFDSGVTLLVFIAMSFPSFFLGLLMLKFLAVDYQIFPLGGMRSTGSTLSGWADLWDVAKHLALPVIVLTMLNIGSVTRYVRTNMLEVIRQDYVRTARAKGLKERVVIFKHALRNALLPLITLFALEIPGLFSGAIITEKIFNWPGIGRVVLDGIFLRDYPLLMGFTMLLVVLTIVANIVADLLYGVADPRVRNR</sequence>
<evidence type="ECO:0000313" key="9">
    <source>
        <dbReference type="EMBL" id="QQE76300.1"/>
    </source>
</evidence>
<dbReference type="PROSITE" id="PS50928">
    <property type="entry name" value="ABC_TM1"/>
    <property type="match status" value="1"/>
</dbReference>
<evidence type="ECO:0000256" key="1">
    <source>
        <dbReference type="ARBA" id="ARBA00004651"/>
    </source>
</evidence>
<dbReference type="EMBL" id="CP066308">
    <property type="protein sequence ID" value="QQE76300.1"/>
    <property type="molecule type" value="Genomic_DNA"/>
</dbReference>
<feature type="transmembrane region" description="Helical" evidence="7">
    <location>
        <begin position="12"/>
        <end position="30"/>
    </location>
</feature>
<dbReference type="PANTHER" id="PTHR43163:SF9">
    <property type="entry name" value="ABC TRANSPORTER PERMEASE PROTEIN"/>
    <property type="match status" value="1"/>
</dbReference>
<gene>
    <name evidence="9" type="ORF">JD108_10765</name>
    <name evidence="10" type="ORF">KDJ56_10450</name>
</gene>
<reference evidence="10" key="2">
    <citation type="submission" date="2021-04" db="EMBL/GenBank/DDBJ databases">
        <title>Brevibacillus composti FJAT-54423, complete genome.</title>
        <authorList>
            <person name="Tang R."/>
        </authorList>
    </citation>
    <scope>NUCLEOTIDE SEQUENCE</scope>
    <source>
        <strain evidence="10">FJAT-54424</strain>
    </source>
</reference>
<feature type="domain" description="ABC transmembrane type-1" evidence="8">
    <location>
        <begin position="97"/>
        <end position="308"/>
    </location>
</feature>
<dbReference type="InterPro" id="IPR000515">
    <property type="entry name" value="MetI-like"/>
</dbReference>
<dbReference type="Pfam" id="PF00528">
    <property type="entry name" value="BPD_transp_1"/>
    <property type="match status" value="1"/>
</dbReference>
<proteinExistence type="inferred from homology"/>
<dbReference type="GO" id="GO:0005886">
    <property type="term" value="C:plasma membrane"/>
    <property type="evidence" value="ECO:0007669"/>
    <property type="project" value="UniProtKB-SubCell"/>
</dbReference>
<dbReference type="Proteomes" id="UP000677234">
    <property type="component" value="Chromosome"/>
</dbReference>
<keyword evidence="4 7" id="KW-0812">Transmembrane</keyword>
<dbReference type="KEGG" id="bcop:JD108_10765"/>
<reference evidence="9" key="1">
    <citation type="submission" date="2020-12" db="EMBL/GenBank/DDBJ databases">
        <title>strain FJAT-54423T represents a novel species of the genus Brevibacillus.</title>
        <authorList>
            <person name="Tang R."/>
        </authorList>
    </citation>
    <scope>NUCLEOTIDE SEQUENCE [LARGE SCALE GENOMIC DNA]</scope>
    <source>
        <strain evidence="9">FJAT-54423</strain>
    </source>
</reference>
<keyword evidence="3" id="KW-1003">Cell membrane</keyword>
<evidence type="ECO:0000256" key="3">
    <source>
        <dbReference type="ARBA" id="ARBA00022475"/>
    </source>
</evidence>
<evidence type="ECO:0000256" key="4">
    <source>
        <dbReference type="ARBA" id="ARBA00022692"/>
    </source>
</evidence>
<feature type="transmembrane region" description="Helical" evidence="7">
    <location>
        <begin position="101"/>
        <end position="124"/>
    </location>
</feature>
<keyword evidence="5 7" id="KW-1133">Transmembrane helix</keyword>
<dbReference type="AlphaFoldDB" id="A0A7T5EPD3"/>